<feature type="domain" description="ABC3 transporter permease C-terminal" evidence="8">
    <location>
        <begin position="321"/>
        <end position="453"/>
    </location>
</feature>
<keyword evidence="10" id="KW-0449">Lipoprotein</keyword>
<dbReference type="Proteomes" id="UP000182258">
    <property type="component" value="Unassembled WGS sequence"/>
</dbReference>
<feature type="transmembrane region" description="Helical" evidence="7">
    <location>
        <begin position="35"/>
        <end position="62"/>
    </location>
</feature>
<evidence type="ECO:0000313" key="10">
    <source>
        <dbReference type="EMBL" id="SFD19304.1"/>
    </source>
</evidence>
<dbReference type="GO" id="GO:0044874">
    <property type="term" value="P:lipoprotein localization to outer membrane"/>
    <property type="evidence" value="ECO:0007669"/>
    <property type="project" value="TreeGrafter"/>
</dbReference>
<feature type="transmembrane region" description="Helical" evidence="7">
    <location>
        <begin position="317"/>
        <end position="342"/>
    </location>
</feature>
<reference evidence="10 11" key="1">
    <citation type="submission" date="2016-10" db="EMBL/GenBank/DDBJ databases">
        <authorList>
            <person name="de Groot N.N."/>
        </authorList>
    </citation>
    <scope>NUCLEOTIDE SEQUENCE [LARGE SCALE GENOMIC DNA]</scope>
    <source>
        <strain evidence="10 11">CGMCC 1.10210</strain>
    </source>
</reference>
<dbReference type="InterPro" id="IPR051447">
    <property type="entry name" value="Lipoprotein-release_system"/>
</dbReference>
<feature type="transmembrane region" description="Helical" evidence="7">
    <location>
        <begin position="363"/>
        <end position="389"/>
    </location>
</feature>
<evidence type="ECO:0000313" key="11">
    <source>
        <dbReference type="Proteomes" id="UP000182258"/>
    </source>
</evidence>
<comment type="similarity">
    <text evidence="2">Belongs to the ABC-4 integral membrane protein family. LolC/E subfamily.</text>
</comment>
<dbReference type="AlphaFoldDB" id="A0A1I1QAZ4"/>
<dbReference type="RefSeq" id="WP_425285361.1">
    <property type="nucleotide sequence ID" value="NZ_FOMB01000027.1"/>
</dbReference>
<gene>
    <name evidence="10" type="ORF">SAMN04488059_12734</name>
</gene>
<feature type="domain" description="MacB-like periplasmic core" evidence="9">
    <location>
        <begin position="43"/>
        <end position="198"/>
    </location>
</feature>
<name>A0A1I1QAZ4_9HYPH</name>
<feature type="transmembrane region" description="Helical" evidence="7">
    <location>
        <begin position="427"/>
        <end position="447"/>
    </location>
</feature>
<evidence type="ECO:0000256" key="5">
    <source>
        <dbReference type="ARBA" id="ARBA00022989"/>
    </source>
</evidence>
<evidence type="ECO:0000256" key="1">
    <source>
        <dbReference type="ARBA" id="ARBA00004651"/>
    </source>
</evidence>
<evidence type="ECO:0000256" key="6">
    <source>
        <dbReference type="ARBA" id="ARBA00023136"/>
    </source>
</evidence>
<accession>A0A1I1QAZ4</accession>
<dbReference type="STRING" id="728005.SAMN04488059_12734"/>
<sequence length="461" mass="50529">MTDTAPPLLNKGTRAFSRFEWMIAGRYLRARRKEAFISVIASLTMVGVAIGVATLIVVMSVMNGFRAELLTKILGLNGHFTAYPIEREFTDYKDTIASIEKIDGVDFAVYFVEGQVLASGQGSSTGASVRGMDEENLKKLKLLYNSAAQGGWDQWDETRGIGIGYRLAQTLGVSLGDQVQIINPDGAMTPFGSTPQIKSYPVNVIFDLGMVEFDSLFIYMPLEPAQDYFKMFDEVLKPGMQPPATGPLDPPLTNEQMSEYYERIGRASAAEIFIDDPDDIAVMRQRLQSDPSSRPLILTDWQQRNETFFSALQVERVVMFTILSMIILVAAFNIISSLIMLVKDKSSDIAVLRTMGATRGAIMRIFSITGTTIGVIGTLSGVALGLIVASNAETLRAALSNTLGVAIFPPEVFFLSSLPSKTDPLEVTIVVCLALGLSFLATLYPAWRAAQYDPVEALRYE</sequence>
<evidence type="ECO:0000259" key="8">
    <source>
        <dbReference type="Pfam" id="PF02687"/>
    </source>
</evidence>
<dbReference type="Pfam" id="PF12704">
    <property type="entry name" value="MacB_PCD"/>
    <property type="match status" value="1"/>
</dbReference>
<dbReference type="GO" id="GO:0098797">
    <property type="term" value="C:plasma membrane protein complex"/>
    <property type="evidence" value="ECO:0007669"/>
    <property type="project" value="TreeGrafter"/>
</dbReference>
<evidence type="ECO:0000259" key="9">
    <source>
        <dbReference type="Pfam" id="PF12704"/>
    </source>
</evidence>
<dbReference type="EMBL" id="FOMB01000027">
    <property type="protein sequence ID" value="SFD19304.1"/>
    <property type="molecule type" value="Genomic_DNA"/>
</dbReference>
<dbReference type="InterPro" id="IPR025857">
    <property type="entry name" value="MacB_PCD"/>
</dbReference>
<protein>
    <submittedName>
        <fullName evidence="10">Lipoprotein-releasing system permease protein</fullName>
    </submittedName>
</protein>
<organism evidence="10 11">
    <name type="scientific">Devosia psychrophila</name>
    <dbReference type="NCBI Taxonomy" id="728005"/>
    <lineage>
        <taxon>Bacteria</taxon>
        <taxon>Pseudomonadati</taxon>
        <taxon>Pseudomonadota</taxon>
        <taxon>Alphaproteobacteria</taxon>
        <taxon>Hyphomicrobiales</taxon>
        <taxon>Devosiaceae</taxon>
        <taxon>Devosia</taxon>
    </lineage>
</organism>
<dbReference type="InterPro" id="IPR003838">
    <property type="entry name" value="ABC3_permease_C"/>
</dbReference>
<evidence type="ECO:0000256" key="3">
    <source>
        <dbReference type="ARBA" id="ARBA00022475"/>
    </source>
</evidence>
<keyword evidence="6 7" id="KW-0472">Membrane</keyword>
<evidence type="ECO:0000256" key="4">
    <source>
        <dbReference type="ARBA" id="ARBA00022692"/>
    </source>
</evidence>
<evidence type="ECO:0000256" key="7">
    <source>
        <dbReference type="SAM" id="Phobius"/>
    </source>
</evidence>
<keyword evidence="4 7" id="KW-0812">Transmembrane</keyword>
<keyword evidence="5 7" id="KW-1133">Transmembrane helix</keyword>
<evidence type="ECO:0000256" key="2">
    <source>
        <dbReference type="ARBA" id="ARBA00005236"/>
    </source>
</evidence>
<keyword evidence="3" id="KW-1003">Cell membrane</keyword>
<dbReference type="PANTHER" id="PTHR30489">
    <property type="entry name" value="LIPOPROTEIN-RELEASING SYSTEM TRANSMEMBRANE PROTEIN LOLE"/>
    <property type="match status" value="1"/>
</dbReference>
<dbReference type="Pfam" id="PF02687">
    <property type="entry name" value="FtsX"/>
    <property type="match status" value="1"/>
</dbReference>
<dbReference type="PANTHER" id="PTHR30489:SF0">
    <property type="entry name" value="LIPOPROTEIN-RELEASING SYSTEM TRANSMEMBRANE PROTEIN LOLE"/>
    <property type="match status" value="1"/>
</dbReference>
<comment type="subcellular location">
    <subcellularLocation>
        <location evidence="1">Cell membrane</location>
        <topology evidence="1">Multi-pass membrane protein</topology>
    </subcellularLocation>
</comment>
<proteinExistence type="inferred from homology"/>